<dbReference type="Gene3D" id="3.30.70.20">
    <property type="match status" value="1"/>
</dbReference>
<evidence type="ECO:0000313" key="3">
    <source>
        <dbReference type="Proteomes" id="UP000034076"/>
    </source>
</evidence>
<dbReference type="PROSITE" id="PS51379">
    <property type="entry name" value="4FE4S_FER_2"/>
    <property type="match status" value="1"/>
</dbReference>
<dbReference type="GO" id="GO:0008901">
    <property type="term" value="F:ferredoxin hydrogenase activity"/>
    <property type="evidence" value="ECO:0007669"/>
    <property type="project" value="UniProtKB-EC"/>
</dbReference>
<accession>A0A0M2NFN9</accession>
<dbReference type="EMBL" id="LAYJ01000123">
    <property type="protein sequence ID" value="KKI49781.1"/>
    <property type="molecule type" value="Genomic_DNA"/>
</dbReference>
<dbReference type="STRING" id="270498.CHK_2802"/>
<protein>
    <submittedName>
        <fullName evidence="2">Periplasmic [Fe] hydrogenase</fullName>
        <ecNumber evidence="2">1.12.7.2</ecNumber>
    </submittedName>
</protein>
<reference evidence="2 3" key="1">
    <citation type="submission" date="2015-04" db="EMBL/GenBank/DDBJ databases">
        <title>Draft genome sequence of bacteremic isolate Catabacter hongkongensis type strain HKU16T.</title>
        <authorList>
            <person name="Lau S.K."/>
            <person name="Teng J.L."/>
            <person name="Huang Y."/>
            <person name="Curreem S.O."/>
            <person name="Tsui S.K."/>
            <person name="Woo P.C."/>
        </authorList>
    </citation>
    <scope>NUCLEOTIDE SEQUENCE [LARGE SCALE GENOMIC DNA]</scope>
    <source>
        <strain evidence="2 3">HKU16</strain>
    </source>
</reference>
<dbReference type="InterPro" id="IPR004108">
    <property type="entry name" value="Fe_hydrogenase_lsu_C"/>
</dbReference>
<dbReference type="Gene3D" id="3.40.950.10">
    <property type="entry name" value="Fe-only Hydrogenase (Larger Subunit), Chain L, domain 3"/>
    <property type="match status" value="1"/>
</dbReference>
<dbReference type="InterPro" id="IPR009016">
    <property type="entry name" value="Fe_hydrogenase"/>
</dbReference>
<keyword evidence="3" id="KW-1185">Reference proteome</keyword>
<dbReference type="AlphaFoldDB" id="A0A0M2NFN9"/>
<evidence type="ECO:0000313" key="2">
    <source>
        <dbReference type="EMBL" id="KKI49781.1"/>
    </source>
</evidence>
<name>A0A0M2NFN9_9FIRM</name>
<sequence>MAEFKKIYDRLFRASIQGKTEEEIKKIKEENENLEELDCLLHPGDYPVVWKFGSCDCPPEKQKGCADNCEFDAIVQDEKGGVRIDASGCVGCASCIDFCDDKKLQASKDILPALEAVRNGSGPAYALVAPAFLGQFSNAVTPGKLREAFKAIGFDGMIEVALFADILTLKEALEFDKNIVKESDYQLTSCCCPMWIAMIRKIYRELMPHVPGSVSPMIACGRTIKQLHPDAVTVFIGPCIAKKSEAREKDLVGAIDYVLTFQEVRDIFEATKIDPEQMRESDKDHSSRAGRIYARTGGVSEAVRETVERLSPAREITPRTQHADGVPACKAMINDLLAGKTTANFFEGMGCVGGCVGGPKAVIDREQGRKNVDEYGRAATYPTPIDNPYVIELLHRLGFDTVESLLEHSDIFTRDF</sequence>
<dbReference type="SUPFAM" id="SSF53920">
    <property type="entry name" value="Fe-only hydrogenase"/>
    <property type="match status" value="1"/>
</dbReference>
<gene>
    <name evidence="2" type="ORF">CHK_2802</name>
</gene>
<organism evidence="2 3">
    <name type="scientific">Christensenella hongkongensis</name>
    <dbReference type="NCBI Taxonomy" id="270498"/>
    <lineage>
        <taxon>Bacteria</taxon>
        <taxon>Bacillati</taxon>
        <taxon>Bacillota</taxon>
        <taxon>Clostridia</taxon>
        <taxon>Christensenellales</taxon>
        <taxon>Christensenellaceae</taxon>
        <taxon>Christensenella</taxon>
    </lineage>
</organism>
<dbReference type="EC" id="1.12.7.2" evidence="2"/>
<keyword evidence="2" id="KW-0560">Oxidoreductase</keyword>
<feature type="domain" description="4Fe-4S ferredoxin-type" evidence="1">
    <location>
        <begin position="80"/>
        <end position="109"/>
    </location>
</feature>
<dbReference type="InterPro" id="IPR017896">
    <property type="entry name" value="4Fe4S_Fe-S-bd"/>
</dbReference>
<dbReference type="Proteomes" id="UP000034076">
    <property type="component" value="Unassembled WGS sequence"/>
</dbReference>
<dbReference type="OrthoDB" id="9798098at2"/>
<dbReference type="InterPro" id="IPR050340">
    <property type="entry name" value="Cytosolic_Fe-S_CAF"/>
</dbReference>
<dbReference type="SUPFAM" id="SSF54862">
    <property type="entry name" value="4Fe-4S ferredoxins"/>
    <property type="match status" value="1"/>
</dbReference>
<comment type="caution">
    <text evidence="2">The sequence shown here is derived from an EMBL/GenBank/DDBJ whole genome shotgun (WGS) entry which is preliminary data.</text>
</comment>
<dbReference type="PANTHER" id="PTHR11615">
    <property type="entry name" value="NITRATE, FORMATE, IRON DEHYDROGENASE"/>
    <property type="match status" value="1"/>
</dbReference>
<proteinExistence type="predicted"/>
<dbReference type="RefSeq" id="WP_046444589.1">
    <property type="nucleotide sequence ID" value="NZ_LAYJ01000123.1"/>
</dbReference>
<dbReference type="Pfam" id="PF02906">
    <property type="entry name" value="Fe_hyd_lg_C"/>
    <property type="match status" value="1"/>
</dbReference>
<dbReference type="PATRIC" id="fig|270498.16.peg.2345"/>
<evidence type="ECO:0000259" key="1">
    <source>
        <dbReference type="PROSITE" id="PS51379"/>
    </source>
</evidence>